<evidence type="ECO:0000313" key="5">
    <source>
        <dbReference type="Proteomes" id="UP000072867"/>
    </source>
</evidence>
<accession>A0A147HTW5</accession>
<dbReference type="InterPro" id="IPR016181">
    <property type="entry name" value="Acyl_CoA_acyltransferase"/>
</dbReference>
<feature type="domain" description="N-acetyltransferase" evidence="3">
    <location>
        <begin position="1"/>
        <end position="130"/>
    </location>
</feature>
<dbReference type="SUPFAM" id="SSF55729">
    <property type="entry name" value="Acyl-CoA N-acyltransferases (Nat)"/>
    <property type="match status" value="1"/>
</dbReference>
<dbReference type="Gene3D" id="3.40.630.30">
    <property type="match status" value="1"/>
</dbReference>
<dbReference type="AlphaFoldDB" id="A0A147HTW5"/>
<dbReference type="PATRIC" id="fig|33051.3.peg.288"/>
<dbReference type="EMBL" id="LDTD01000111">
    <property type="protein sequence ID" value="KTT68344.1"/>
    <property type="molecule type" value="Genomic_DNA"/>
</dbReference>
<keyword evidence="2" id="KW-0012">Acyltransferase</keyword>
<evidence type="ECO:0000256" key="2">
    <source>
        <dbReference type="ARBA" id="ARBA00023315"/>
    </source>
</evidence>
<dbReference type="Proteomes" id="UP000072867">
    <property type="component" value="Unassembled WGS sequence"/>
</dbReference>
<dbReference type="Pfam" id="PF00583">
    <property type="entry name" value="Acetyltransf_1"/>
    <property type="match status" value="1"/>
</dbReference>
<dbReference type="InterPro" id="IPR000182">
    <property type="entry name" value="GNAT_dom"/>
</dbReference>
<evidence type="ECO:0000313" key="4">
    <source>
        <dbReference type="EMBL" id="KTT68344.1"/>
    </source>
</evidence>
<protein>
    <recommendedName>
        <fullName evidence="3">N-acetyltransferase domain-containing protein</fullName>
    </recommendedName>
</protein>
<dbReference type="CDD" id="cd04301">
    <property type="entry name" value="NAT_SF"/>
    <property type="match status" value="1"/>
</dbReference>
<evidence type="ECO:0000259" key="3">
    <source>
        <dbReference type="PROSITE" id="PS51186"/>
    </source>
</evidence>
<keyword evidence="1" id="KW-0808">Transferase</keyword>
<dbReference type="GO" id="GO:0008080">
    <property type="term" value="F:N-acetyltransferase activity"/>
    <property type="evidence" value="ECO:0007669"/>
    <property type="project" value="UniProtKB-ARBA"/>
</dbReference>
<dbReference type="PANTHER" id="PTHR10545">
    <property type="entry name" value="DIAMINE N-ACETYLTRANSFERASE"/>
    <property type="match status" value="1"/>
</dbReference>
<name>A0A147HTW5_9SPHN</name>
<dbReference type="PROSITE" id="PS51186">
    <property type="entry name" value="GNAT"/>
    <property type="match status" value="1"/>
</dbReference>
<dbReference type="PANTHER" id="PTHR10545:SF29">
    <property type="entry name" value="GH14572P-RELATED"/>
    <property type="match status" value="1"/>
</dbReference>
<gene>
    <name evidence="4" type="ORF">NS319_14420</name>
</gene>
<evidence type="ECO:0000256" key="1">
    <source>
        <dbReference type="ARBA" id="ARBA00022679"/>
    </source>
</evidence>
<reference evidence="4 5" key="1">
    <citation type="journal article" date="2016" name="Front. Microbiol.">
        <title>Genomic Resource of Rice Seed Associated Bacteria.</title>
        <authorList>
            <person name="Midha S."/>
            <person name="Bansal K."/>
            <person name="Sharma S."/>
            <person name="Kumar N."/>
            <person name="Patil P.P."/>
            <person name="Chaudhry V."/>
            <person name="Patil P.B."/>
        </authorList>
    </citation>
    <scope>NUCLEOTIDE SEQUENCE [LARGE SCALE GENOMIC DNA]</scope>
    <source>
        <strain evidence="4 5">NS319</strain>
    </source>
</reference>
<proteinExistence type="predicted"/>
<comment type="caution">
    <text evidence="4">The sequence shown here is derived from an EMBL/GenBank/DDBJ whole genome shotgun (WGS) entry which is preliminary data.</text>
</comment>
<dbReference type="InterPro" id="IPR051016">
    <property type="entry name" value="Diverse_Substrate_AcTransf"/>
</dbReference>
<organism evidence="4 5">
    <name type="scientific">Sphingomonas sanguinis</name>
    <dbReference type="NCBI Taxonomy" id="33051"/>
    <lineage>
        <taxon>Bacteria</taxon>
        <taxon>Pseudomonadati</taxon>
        <taxon>Pseudomonadota</taxon>
        <taxon>Alphaproteobacteria</taxon>
        <taxon>Sphingomonadales</taxon>
        <taxon>Sphingomonadaceae</taxon>
        <taxon>Sphingomonas</taxon>
    </lineage>
</organism>
<sequence length="130" mass="14367">MIRSHAAYEHGRASVSAAALRSALDSKPAVLAAWIAKQGGELIGYASATVDISTWTGQPFLYLDCLFVQDRCRGFGVGARLLVAVRAHAAERNLAEIQWQTPDWNEDAIRFYRREGASFLPKARFSLSVR</sequence>